<evidence type="ECO:0000313" key="2">
    <source>
        <dbReference type="Proteomes" id="UP000029120"/>
    </source>
</evidence>
<evidence type="ECO:0000313" key="1">
    <source>
        <dbReference type="EMBL" id="KFK27679.1"/>
    </source>
</evidence>
<reference evidence="2" key="1">
    <citation type="journal article" date="2015" name="Nat. Plants">
        <title>Genome expansion of Arabis alpina linked with retrotransposition and reduced symmetric DNA methylation.</title>
        <authorList>
            <person name="Willing E.M."/>
            <person name="Rawat V."/>
            <person name="Mandakova T."/>
            <person name="Maumus F."/>
            <person name="James G.V."/>
            <person name="Nordstroem K.J."/>
            <person name="Becker C."/>
            <person name="Warthmann N."/>
            <person name="Chica C."/>
            <person name="Szarzynska B."/>
            <person name="Zytnicki M."/>
            <person name="Albani M.C."/>
            <person name="Kiefer C."/>
            <person name="Bergonzi S."/>
            <person name="Castaings L."/>
            <person name="Mateos J.L."/>
            <person name="Berns M.C."/>
            <person name="Bujdoso N."/>
            <person name="Piofczyk T."/>
            <person name="de Lorenzo L."/>
            <person name="Barrero-Sicilia C."/>
            <person name="Mateos I."/>
            <person name="Piednoel M."/>
            <person name="Hagmann J."/>
            <person name="Chen-Min-Tao R."/>
            <person name="Iglesias-Fernandez R."/>
            <person name="Schuster S.C."/>
            <person name="Alonso-Blanco C."/>
            <person name="Roudier F."/>
            <person name="Carbonero P."/>
            <person name="Paz-Ares J."/>
            <person name="Davis S.J."/>
            <person name="Pecinka A."/>
            <person name="Quesneville H."/>
            <person name="Colot V."/>
            <person name="Lysak M.A."/>
            <person name="Weigel D."/>
            <person name="Coupland G."/>
            <person name="Schneeberger K."/>
        </authorList>
    </citation>
    <scope>NUCLEOTIDE SEQUENCE [LARGE SCALE GENOMIC DNA]</scope>
    <source>
        <strain evidence="2">cv. Pajares</strain>
    </source>
</reference>
<dbReference type="EMBL" id="CM002876">
    <property type="protein sequence ID" value="KFK27679.1"/>
    <property type="molecule type" value="Genomic_DNA"/>
</dbReference>
<gene>
    <name evidence="1" type="ordered locus">AALP_Aa8g414700</name>
</gene>
<dbReference type="Gramene" id="KFK27679">
    <property type="protein sequence ID" value="KFK27679"/>
    <property type="gene ID" value="AALP_AA8G414700"/>
</dbReference>
<name>A0A087GCS7_ARAAL</name>
<keyword evidence="2" id="KW-1185">Reference proteome</keyword>
<dbReference type="OrthoDB" id="10636253at2759"/>
<proteinExistence type="predicted"/>
<accession>A0A087GCS7</accession>
<protein>
    <submittedName>
        <fullName evidence="1">Uncharacterized protein</fullName>
    </submittedName>
</protein>
<dbReference type="AlphaFoldDB" id="A0A087GCS7"/>
<sequence>MIVLPSPSATQTILTDRLNHFVNGFLFCQTKIPLVLGISRRPPVTISVDLLRHQTQSPPSEPPDLPDPPNSLSLIQLISGSYIRTHPNLHLPQDSTNMSCASSSPLTGGKLHHRRFIPVSPVDLSGTRSRGIDRIPYACFPHLHPRVSAPHNSPLDDDRIISTDEGSPIQRCPTLMVVSGPAWLSSPENIIYRPLLRLYSSNLYVREMMIMGPYICEVLMGLSMAFSLLSSLDLKFKVFWILKSCTFLLLGENPLTSPLVESKIFLGFKTRHFPYG</sequence>
<dbReference type="Proteomes" id="UP000029120">
    <property type="component" value="Chromosome 8"/>
</dbReference>
<organism evidence="1 2">
    <name type="scientific">Arabis alpina</name>
    <name type="common">Alpine rock-cress</name>
    <dbReference type="NCBI Taxonomy" id="50452"/>
    <lineage>
        <taxon>Eukaryota</taxon>
        <taxon>Viridiplantae</taxon>
        <taxon>Streptophyta</taxon>
        <taxon>Embryophyta</taxon>
        <taxon>Tracheophyta</taxon>
        <taxon>Spermatophyta</taxon>
        <taxon>Magnoliopsida</taxon>
        <taxon>eudicotyledons</taxon>
        <taxon>Gunneridae</taxon>
        <taxon>Pentapetalae</taxon>
        <taxon>rosids</taxon>
        <taxon>malvids</taxon>
        <taxon>Brassicales</taxon>
        <taxon>Brassicaceae</taxon>
        <taxon>Arabideae</taxon>
        <taxon>Arabis</taxon>
    </lineage>
</organism>